<dbReference type="AlphaFoldDB" id="A0A919GB92"/>
<evidence type="ECO:0000256" key="1">
    <source>
        <dbReference type="SAM" id="Phobius"/>
    </source>
</evidence>
<name>A0A919GB92_9ACTN</name>
<keyword evidence="1" id="KW-1133">Transmembrane helix</keyword>
<proteinExistence type="predicted"/>
<gene>
    <name evidence="2" type="ORF">GCM10018793_39050</name>
</gene>
<evidence type="ECO:0008006" key="4">
    <source>
        <dbReference type="Google" id="ProtNLM"/>
    </source>
</evidence>
<accession>A0A919GB92</accession>
<keyword evidence="1" id="KW-0472">Membrane</keyword>
<dbReference type="RefSeq" id="WP_189933761.1">
    <property type="nucleotide sequence ID" value="NZ_BNCD01000011.1"/>
</dbReference>
<keyword evidence="3" id="KW-1185">Reference proteome</keyword>
<feature type="transmembrane region" description="Helical" evidence="1">
    <location>
        <begin position="57"/>
        <end position="76"/>
    </location>
</feature>
<protein>
    <recommendedName>
        <fullName evidence="4">Integral membrane protein</fullName>
    </recommendedName>
</protein>
<evidence type="ECO:0000313" key="3">
    <source>
        <dbReference type="Proteomes" id="UP000603708"/>
    </source>
</evidence>
<sequence length="87" mass="8748">MILEALGSGLLGLALAWAAVRRLTRRLPSRTLVLPTGTAGGLLGAFVTHSALGPGHAMVTLIGAAAVSAALLSLLLRTGRLRPSPSA</sequence>
<organism evidence="2 3">
    <name type="scientific">Streptomyces sulfonofaciens</name>
    <dbReference type="NCBI Taxonomy" id="68272"/>
    <lineage>
        <taxon>Bacteria</taxon>
        <taxon>Bacillati</taxon>
        <taxon>Actinomycetota</taxon>
        <taxon>Actinomycetes</taxon>
        <taxon>Kitasatosporales</taxon>
        <taxon>Streptomycetaceae</taxon>
        <taxon>Streptomyces</taxon>
    </lineage>
</organism>
<evidence type="ECO:0000313" key="2">
    <source>
        <dbReference type="EMBL" id="GHH81512.1"/>
    </source>
</evidence>
<comment type="caution">
    <text evidence="2">The sequence shown here is derived from an EMBL/GenBank/DDBJ whole genome shotgun (WGS) entry which is preliminary data.</text>
</comment>
<reference evidence="2" key="1">
    <citation type="journal article" date="2014" name="Int. J. Syst. Evol. Microbiol.">
        <title>Complete genome sequence of Corynebacterium casei LMG S-19264T (=DSM 44701T), isolated from a smear-ripened cheese.</title>
        <authorList>
            <consortium name="US DOE Joint Genome Institute (JGI-PGF)"/>
            <person name="Walter F."/>
            <person name="Albersmeier A."/>
            <person name="Kalinowski J."/>
            <person name="Ruckert C."/>
        </authorList>
    </citation>
    <scope>NUCLEOTIDE SEQUENCE</scope>
    <source>
        <strain evidence="2">JCM 5069</strain>
    </source>
</reference>
<reference evidence="2" key="2">
    <citation type="submission" date="2020-09" db="EMBL/GenBank/DDBJ databases">
        <authorList>
            <person name="Sun Q."/>
            <person name="Ohkuma M."/>
        </authorList>
    </citation>
    <scope>NUCLEOTIDE SEQUENCE</scope>
    <source>
        <strain evidence="2">JCM 5069</strain>
    </source>
</reference>
<dbReference type="EMBL" id="BNCD01000011">
    <property type="protein sequence ID" value="GHH81512.1"/>
    <property type="molecule type" value="Genomic_DNA"/>
</dbReference>
<dbReference type="Proteomes" id="UP000603708">
    <property type="component" value="Unassembled WGS sequence"/>
</dbReference>
<keyword evidence="1" id="KW-0812">Transmembrane</keyword>